<dbReference type="InterPro" id="IPR005331">
    <property type="entry name" value="Sulfotransferase"/>
</dbReference>
<dbReference type="Proteomes" id="UP001530293">
    <property type="component" value="Unassembled WGS sequence"/>
</dbReference>
<dbReference type="Pfam" id="PF03567">
    <property type="entry name" value="Sulfotransfer_2"/>
    <property type="match status" value="1"/>
</dbReference>
<evidence type="ECO:0000256" key="2">
    <source>
        <dbReference type="ARBA" id="ARBA00006339"/>
    </source>
</evidence>
<gene>
    <name evidence="9" type="ORF">ACHAWU_001173</name>
</gene>
<dbReference type="GO" id="GO:0000139">
    <property type="term" value="C:Golgi membrane"/>
    <property type="evidence" value="ECO:0007669"/>
    <property type="project" value="UniProtKB-SubCell"/>
</dbReference>
<dbReference type="AlphaFoldDB" id="A0ABD3MM40"/>
<evidence type="ECO:0000256" key="4">
    <source>
        <dbReference type="ARBA" id="ARBA00022692"/>
    </source>
</evidence>
<keyword evidence="3" id="KW-0808">Transferase</keyword>
<sequence>MPTMIRMHAFRCVHHQVRKRRSFIIRSYKALSLLKGLIIALLLVSFYLHALLQMVTSSSNATDNDEVIVCVRKGIDRCQFYPCKERGGVVKEITSPNPVFGYAGSFVRRVENITKPIPESLGDTGWASGCILSDEYKFVFIHVLKSGGTAVKQFIKDSLCGPDDNNCSRAPTSLVRAEGCIKSIRDHQDYFHFSFVRNPYARIFSAYSMMDGFPPMNGLRGRLPTQDYTFSDFVLRPNERGLHTSMWLDHTAGQETFLFSDEEKCPMFDFLGRIEHFDEDMRRVLTHLNATKMLDYLESNGGRVSPANSWGADKKKSMVDGLREEYGNPEVMSRVASDYKSDFQLLGYDPSVIPIK</sequence>
<accession>A0ABD3MM40</accession>
<evidence type="ECO:0000313" key="9">
    <source>
        <dbReference type="EMBL" id="KAL3763026.1"/>
    </source>
</evidence>
<evidence type="ECO:0000256" key="6">
    <source>
        <dbReference type="ARBA" id="ARBA00023034"/>
    </source>
</evidence>
<dbReference type="InterPro" id="IPR027417">
    <property type="entry name" value="P-loop_NTPase"/>
</dbReference>
<evidence type="ECO:0008006" key="11">
    <source>
        <dbReference type="Google" id="ProtNLM"/>
    </source>
</evidence>
<dbReference type="GO" id="GO:0008146">
    <property type="term" value="F:sulfotransferase activity"/>
    <property type="evidence" value="ECO:0007669"/>
    <property type="project" value="UniProtKB-ARBA"/>
</dbReference>
<keyword evidence="7" id="KW-0472">Membrane</keyword>
<dbReference type="EMBL" id="JALLBG020000130">
    <property type="protein sequence ID" value="KAL3763026.1"/>
    <property type="molecule type" value="Genomic_DNA"/>
</dbReference>
<dbReference type="InterPro" id="IPR018011">
    <property type="entry name" value="Carb_sulfotrans_8-10"/>
</dbReference>
<dbReference type="PANTHER" id="PTHR12137">
    <property type="entry name" value="CARBOHYDRATE SULFOTRANSFERASE"/>
    <property type="match status" value="1"/>
</dbReference>
<dbReference type="Gene3D" id="3.40.50.300">
    <property type="entry name" value="P-loop containing nucleotide triphosphate hydrolases"/>
    <property type="match status" value="1"/>
</dbReference>
<protein>
    <recommendedName>
        <fullName evidence="11">Sulfotransferase</fullName>
    </recommendedName>
</protein>
<reference evidence="9 10" key="1">
    <citation type="submission" date="2024-10" db="EMBL/GenBank/DDBJ databases">
        <title>Updated reference genomes for cyclostephanoid diatoms.</title>
        <authorList>
            <person name="Roberts W.R."/>
            <person name="Alverson A.J."/>
        </authorList>
    </citation>
    <scope>NUCLEOTIDE SEQUENCE [LARGE SCALE GENOMIC DNA]</scope>
    <source>
        <strain evidence="9 10">AJA232-27</strain>
    </source>
</reference>
<comment type="similarity">
    <text evidence="2">Belongs to the sulfotransferase 2 family.</text>
</comment>
<organism evidence="9 10">
    <name type="scientific">Discostella pseudostelligera</name>
    <dbReference type="NCBI Taxonomy" id="259834"/>
    <lineage>
        <taxon>Eukaryota</taxon>
        <taxon>Sar</taxon>
        <taxon>Stramenopiles</taxon>
        <taxon>Ochrophyta</taxon>
        <taxon>Bacillariophyta</taxon>
        <taxon>Coscinodiscophyceae</taxon>
        <taxon>Thalassiosirophycidae</taxon>
        <taxon>Stephanodiscales</taxon>
        <taxon>Stephanodiscaceae</taxon>
        <taxon>Discostella</taxon>
    </lineage>
</organism>
<evidence type="ECO:0000256" key="8">
    <source>
        <dbReference type="ARBA" id="ARBA00023180"/>
    </source>
</evidence>
<dbReference type="SUPFAM" id="SSF52540">
    <property type="entry name" value="P-loop containing nucleoside triphosphate hydrolases"/>
    <property type="match status" value="1"/>
</dbReference>
<keyword evidence="10" id="KW-1185">Reference proteome</keyword>
<proteinExistence type="inferred from homology"/>
<keyword evidence="5" id="KW-1133">Transmembrane helix</keyword>
<evidence type="ECO:0000256" key="1">
    <source>
        <dbReference type="ARBA" id="ARBA00004323"/>
    </source>
</evidence>
<keyword evidence="8" id="KW-0325">Glycoprotein</keyword>
<keyword evidence="4" id="KW-0812">Transmembrane</keyword>
<keyword evidence="6" id="KW-0333">Golgi apparatus</keyword>
<dbReference type="PANTHER" id="PTHR12137:SF54">
    <property type="entry name" value="CARBOHYDRATE SULFOTRANSFERASE"/>
    <property type="match status" value="1"/>
</dbReference>
<evidence type="ECO:0000256" key="7">
    <source>
        <dbReference type="ARBA" id="ARBA00023136"/>
    </source>
</evidence>
<comment type="caution">
    <text evidence="9">The sequence shown here is derived from an EMBL/GenBank/DDBJ whole genome shotgun (WGS) entry which is preliminary data.</text>
</comment>
<name>A0ABD3MM40_9STRA</name>
<comment type="subcellular location">
    <subcellularLocation>
        <location evidence="1">Golgi apparatus membrane</location>
        <topology evidence="1">Single-pass type II membrane protein</topology>
    </subcellularLocation>
</comment>
<evidence type="ECO:0000313" key="10">
    <source>
        <dbReference type="Proteomes" id="UP001530293"/>
    </source>
</evidence>
<evidence type="ECO:0000256" key="3">
    <source>
        <dbReference type="ARBA" id="ARBA00022679"/>
    </source>
</evidence>
<evidence type="ECO:0000256" key="5">
    <source>
        <dbReference type="ARBA" id="ARBA00022989"/>
    </source>
</evidence>